<sequence length="126" mass="13035">MRRMVIPWLCAAVLAAGCSAGVGDPCDARTACPDDLVCSFPNGDDGPAPRGVCDYPLRAEGEECTVAADCERALTCSNHFTPGDRYGTCVKKRALGEACFTDRDCESGTCEGASGSALDGVCGEES</sequence>
<evidence type="ECO:0000313" key="3">
    <source>
        <dbReference type="Proteomes" id="UP000518300"/>
    </source>
</evidence>
<organism evidence="2 3">
    <name type="scientific">Pyxidicoccus fallax</name>
    <dbReference type="NCBI Taxonomy" id="394095"/>
    <lineage>
        <taxon>Bacteria</taxon>
        <taxon>Pseudomonadati</taxon>
        <taxon>Myxococcota</taxon>
        <taxon>Myxococcia</taxon>
        <taxon>Myxococcales</taxon>
        <taxon>Cystobacterineae</taxon>
        <taxon>Myxococcaceae</taxon>
        <taxon>Pyxidicoccus</taxon>
    </lineage>
</organism>
<dbReference type="EMBL" id="JABBJJ010000012">
    <property type="protein sequence ID" value="NMO14049.1"/>
    <property type="molecule type" value="Genomic_DNA"/>
</dbReference>
<protein>
    <recommendedName>
        <fullName evidence="4">Lipoprotein</fullName>
    </recommendedName>
</protein>
<accession>A0A848L5R3</accession>
<dbReference type="Proteomes" id="UP000518300">
    <property type="component" value="Unassembled WGS sequence"/>
</dbReference>
<feature type="chain" id="PRO_5032471003" description="Lipoprotein" evidence="1">
    <location>
        <begin position="21"/>
        <end position="126"/>
    </location>
</feature>
<name>A0A848L5R3_9BACT</name>
<evidence type="ECO:0000256" key="1">
    <source>
        <dbReference type="SAM" id="SignalP"/>
    </source>
</evidence>
<comment type="caution">
    <text evidence="2">The sequence shown here is derived from an EMBL/GenBank/DDBJ whole genome shotgun (WGS) entry which is preliminary data.</text>
</comment>
<dbReference type="RefSeq" id="WP_169343332.1">
    <property type="nucleotide sequence ID" value="NZ_JABBJJ010000012.1"/>
</dbReference>
<reference evidence="2 3" key="1">
    <citation type="submission" date="2020-04" db="EMBL/GenBank/DDBJ databases">
        <title>Draft genome of Pyxidicoccus fallax type strain.</title>
        <authorList>
            <person name="Whitworth D.E."/>
        </authorList>
    </citation>
    <scope>NUCLEOTIDE SEQUENCE [LARGE SCALE GENOMIC DNA]</scope>
    <source>
        <strain evidence="2 3">DSM 14698</strain>
    </source>
</reference>
<feature type="signal peptide" evidence="1">
    <location>
        <begin position="1"/>
        <end position="20"/>
    </location>
</feature>
<keyword evidence="3" id="KW-1185">Reference proteome</keyword>
<gene>
    <name evidence="2" type="ORF">HG543_04130</name>
</gene>
<dbReference type="AlphaFoldDB" id="A0A848L5R3"/>
<keyword evidence="1" id="KW-0732">Signal</keyword>
<proteinExistence type="predicted"/>
<evidence type="ECO:0008006" key="4">
    <source>
        <dbReference type="Google" id="ProtNLM"/>
    </source>
</evidence>
<dbReference type="PROSITE" id="PS51257">
    <property type="entry name" value="PROKAR_LIPOPROTEIN"/>
    <property type="match status" value="1"/>
</dbReference>
<evidence type="ECO:0000313" key="2">
    <source>
        <dbReference type="EMBL" id="NMO14049.1"/>
    </source>
</evidence>